<dbReference type="PROSITE" id="PS00630">
    <property type="entry name" value="IMP_2"/>
    <property type="match status" value="1"/>
</dbReference>
<reference evidence="10 11" key="1">
    <citation type="submission" date="2019-10" db="EMBL/GenBank/DDBJ databases">
        <title>Nocardia macrotermitis sp. nov. and Nocardia aurantia sp. nov., isolated from the gut of fungus growing-termite Macrotermes natalensis.</title>
        <authorList>
            <person name="Benndorf R."/>
            <person name="Schwitalla J."/>
            <person name="Martin K."/>
            <person name="De Beer W."/>
            <person name="Kaster A.-K."/>
            <person name="Vollmers J."/>
            <person name="Poulsen M."/>
            <person name="Beemelmanns C."/>
        </authorList>
    </citation>
    <scope>NUCLEOTIDE SEQUENCE [LARGE SCALE GENOMIC DNA]</scope>
    <source>
        <strain evidence="10 11">RB56</strain>
    </source>
</reference>
<evidence type="ECO:0000313" key="10">
    <source>
        <dbReference type="EMBL" id="MQY25206.1"/>
    </source>
</evidence>
<evidence type="ECO:0000256" key="4">
    <source>
        <dbReference type="ARBA" id="ARBA00022723"/>
    </source>
</evidence>
<protein>
    <recommendedName>
        <fullName evidence="8">Inositol-1-monophosphatase</fullName>
        <ecNumber evidence="8">3.1.3.25</ecNumber>
    </recommendedName>
</protein>
<dbReference type="GO" id="GO:0046872">
    <property type="term" value="F:metal ion binding"/>
    <property type="evidence" value="ECO:0007669"/>
    <property type="project" value="UniProtKB-KW"/>
</dbReference>
<evidence type="ECO:0000256" key="2">
    <source>
        <dbReference type="ARBA" id="ARBA00001946"/>
    </source>
</evidence>
<proteinExistence type="inferred from homology"/>
<sequence length="310" mass="32092">MDAVPETNSRMTVTVPAEPPAATPAEITELRRVAVDLARTAADHVRARRPEVFAAGAQRDPVRSGVVQSKSTPTDPVTVVDTESEELIRTLLSRSRPADRVLGEEGGGSLAPDPAATVWVVDPIDGTVNFMYGIPAYAVSVAAMRDGRSLAGAVVDVVGGITYSAALGAGATATAPDGTEIPLRCTDVDSLEMTLLATGFGYGAARRARQGRLIAEVLPHVRDIRRIGSAALDLCMVAAGRVDAHYEHGLNTWDWAAGGLIAAEAGAHLVLPPAGSVARTGELVVATAPGIAADLLDLFDRLGLSAPIPD</sequence>
<evidence type="ECO:0000256" key="3">
    <source>
        <dbReference type="ARBA" id="ARBA00009759"/>
    </source>
</evidence>
<dbReference type="Pfam" id="PF00459">
    <property type="entry name" value="Inositol_P"/>
    <property type="match status" value="1"/>
</dbReference>
<dbReference type="Gene3D" id="3.40.190.80">
    <property type="match status" value="1"/>
</dbReference>
<comment type="catalytic activity">
    <reaction evidence="1 8">
        <text>a myo-inositol phosphate + H2O = myo-inositol + phosphate</text>
        <dbReference type="Rhea" id="RHEA:24056"/>
        <dbReference type="ChEBI" id="CHEBI:15377"/>
        <dbReference type="ChEBI" id="CHEBI:17268"/>
        <dbReference type="ChEBI" id="CHEBI:43474"/>
        <dbReference type="ChEBI" id="CHEBI:84139"/>
        <dbReference type="EC" id="3.1.3.25"/>
    </reaction>
</comment>
<keyword evidence="6 7" id="KW-0460">Magnesium</keyword>
<dbReference type="InterPro" id="IPR020550">
    <property type="entry name" value="Inositol_monophosphatase_CS"/>
</dbReference>
<comment type="caution">
    <text evidence="10">The sequence shown here is derived from an EMBL/GenBank/DDBJ whole genome shotgun (WGS) entry which is preliminary data.</text>
</comment>
<feature type="compositionally biased region" description="Polar residues" evidence="9">
    <location>
        <begin position="1"/>
        <end position="11"/>
    </location>
</feature>
<dbReference type="GO" id="GO:0046854">
    <property type="term" value="P:phosphatidylinositol phosphate biosynthetic process"/>
    <property type="evidence" value="ECO:0007669"/>
    <property type="project" value="InterPro"/>
</dbReference>
<dbReference type="InterPro" id="IPR020583">
    <property type="entry name" value="Inositol_monoP_metal-BS"/>
</dbReference>
<feature type="binding site" evidence="7">
    <location>
        <position position="254"/>
    </location>
    <ligand>
        <name>Mg(2+)</name>
        <dbReference type="ChEBI" id="CHEBI:18420"/>
        <label>1</label>
        <note>catalytic</note>
    </ligand>
</feature>
<gene>
    <name evidence="10" type="primary">suhB</name>
    <name evidence="10" type="ORF">NRB56_07620</name>
</gene>
<dbReference type="GO" id="GO:0006020">
    <property type="term" value="P:inositol metabolic process"/>
    <property type="evidence" value="ECO:0007669"/>
    <property type="project" value="TreeGrafter"/>
</dbReference>
<dbReference type="InterPro" id="IPR000760">
    <property type="entry name" value="Inositol_monophosphatase-like"/>
</dbReference>
<evidence type="ECO:0000256" key="7">
    <source>
        <dbReference type="PIRSR" id="PIRSR600760-2"/>
    </source>
</evidence>
<feature type="binding site" evidence="7">
    <location>
        <position position="125"/>
    </location>
    <ligand>
        <name>Mg(2+)</name>
        <dbReference type="ChEBI" id="CHEBI:18420"/>
        <label>1</label>
        <note>catalytic</note>
    </ligand>
</feature>
<dbReference type="PRINTS" id="PR00377">
    <property type="entry name" value="IMPHPHTASES"/>
</dbReference>
<feature type="binding site" evidence="7">
    <location>
        <position position="122"/>
    </location>
    <ligand>
        <name>Mg(2+)</name>
        <dbReference type="ChEBI" id="CHEBI:18420"/>
        <label>1</label>
        <note>catalytic</note>
    </ligand>
</feature>
<evidence type="ECO:0000256" key="1">
    <source>
        <dbReference type="ARBA" id="ARBA00001033"/>
    </source>
</evidence>
<feature type="binding site" evidence="7">
    <location>
        <position position="124"/>
    </location>
    <ligand>
        <name>Mg(2+)</name>
        <dbReference type="ChEBI" id="CHEBI:18420"/>
        <label>1</label>
        <note>catalytic</note>
    </ligand>
</feature>
<comment type="similarity">
    <text evidence="3 8">Belongs to the inositol monophosphatase superfamily.</text>
</comment>
<evidence type="ECO:0000313" key="11">
    <source>
        <dbReference type="Proteomes" id="UP000431401"/>
    </source>
</evidence>
<organism evidence="10 11">
    <name type="scientific">Nocardia aurantia</name>
    <dbReference type="NCBI Taxonomy" id="2585199"/>
    <lineage>
        <taxon>Bacteria</taxon>
        <taxon>Bacillati</taxon>
        <taxon>Actinomycetota</taxon>
        <taxon>Actinomycetes</taxon>
        <taxon>Mycobacteriales</taxon>
        <taxon>Nocardiaceae</taxon>
        <taxon>Nocardia</taxon>
    </lineage>
</organism>
<feature type="region of interest" description="Disordered" evidence="9">
    <location>
        <begin position="1"/>
        <end position="22"/>
    </location>
</feature>
<name>A0A7K0DHB7_9NOCA</name>
<feature type="binding site" evidence="7">
    <location>
        <position position="104"/>
    </location>
    <ligand>
        <name>Mg(2+)</name>
        <dbReference type="ChEBI" id="CHEBI:18420"/>
        <label>1</label>
        <note>catalytic</note>
    </ligand>
</feature>
<evidence type="ECO:0000256" key="8">
    <source>
        <dbReference type="RuleBase" id="RU364068"/>
    </source>
</evidence>
<accession>A0A7K0DHB7</accession>
<comment type="cofactor">
    <cofactor evidence="2 7 8">
        <name>Mg(2+)</name>
        <dbReference type="ChEBI" id="CHEBI:18420"/>
    </cofactor>
</comment>
<keyword evidence="4 7" id="KW-0479">Metal-binding</keyword>
<dbReference type="EC" id="3.1.3.25" evidence="8"/>
<dbReference type="Gene3D" id="3.30.540.10">
    <property type="entry name" value="Fructose-1,6-Bisphosphatase, subunit A, domain 1"/>
    <property type="match status" value="1"/>
</dbReference>
<dbReference type="CDD" id="cd01639">
    <property type="entry name" value="IMPase"/>
    <property type="match status" value="1"/>
</dbReference>
<dbReference type="EMBL" id="WEGI01000002">
    <property type="protein sequence ID" value="MQY25206.1"/>
    <property type="molecule type" value="Genomic_DNA"/>
</dbReference>
<dbReference type="AlphaFoldDB" id="A0A7K0DHB7"/>
<evidence type="ECO:0000256" key="5">
    <source>
        <dbReference type="ARBA" id="ARBA00022801"/>
    </source>
</evidence>
<dbReference type="PANTHER" id="PTHR20854">
    <property type="entry name" value="INOSITOL MONOPHOSPHATASE"/>
    <property type="match status" value="1"/>
</dbReference>
<keyword evidence="11" id="KW-1185">Reference proteome</keyword>
<evidence type="ECO:0000256" key="6">
    <source>
        <dbReference type="ARBA" id="ARBA00022842"/>
    </source>
</evidence>
<dbReference type="InterPro" id="IPR033942">
    <property type="entry name" value="IMPase"/>
</dbReference>
<dbReference type="SUPFAM" id="SSF56655">
    <property type="entry name" value="Carbohydrate phosphatase"/>
    <property type="match status" value="1"/>
</dbReference>
<dbReference type="PROSITE" id="PS00629">
    <property type="entry name" value="IMP_1"/>
    <property type="match status" value="1"/>
</dbReference>
<dbReference type="Proteomes" id="UP000431401">
    <property type="component" value="Unassembled WGS sequence"/>
</dbReference>
<dbReference type="PANTHER" id="PTHR20854:SF4">
    <property type="entry name" value="INOSITOL-1-MONOPHOSPHATASE-RELATED"/>
    <property type="match status" value="1"/>
</dbReference>
<dbReference type="GO" id="GO:0008934">
    <property type="term" value="F:inositol monophosphate 1-phosphatase activity"/>
    <property type="evidence" value="ECO:0007669"/>
    <property type="project" value="InterPro"/>
</dbReference>
<evidence type="ECO:0000256" key="9">
    <source>
        <dbReference type="SAM" id="MobiDB-lite"/>
    </source>
</evidence>
<dbReference type="GO" id="GO:0007165">
    <property type="term" value="P:signal transduction"/>
    <property type="evidence" value="ECO:0007669"/>
    <property type="project" value="TreeGrafter"/>
</dbReference>
<keyword evidence="5 8" id="KW-0378">Hydrolase</keyword>